<organism evidence="1 2">
    <name type="scientific">Dendrobium catenatum</name>
    <dbReference type="NCBI Taxonomy" id="906689"/>
    <lineage>
        <taxon>Eukaryota</taxon>
        <taxon>Viridiplantae</taxon>
        <taxon>Streptophyta</taxon>
        <taxon>Embryophyta</taxon>
        <taxon>Tracheophyta</taxon>
        <taxon>Spermatophyta</taxon>
        <taxon>Magnoliopsida</taxon>
        <taxon>Liliopsida</taxon>
        <taxon>Asparagales</taxon>
        <taxon>Orchidaceae</taxon>
        <taxon>Epidendroideae</taxon>
        <taxon>Malaxideae</taxon>
        <taxon>Dendrobiinae</taxon>
        <taxon>Dendrobium</taxon>
    </lineage>
</organism>
<reference evidence="1 2" key="2">
    <citation type="journal article" date="2017" name="Nature">
        <title>The Apostasia genome and the evolution of orchids.</title>
        <authorList>
            <person name="Zhang G.Q."/>
            <person name="Liu K.W."/>
            <person name="Li Z."/>
            <person name="Lohaus R."/>
            <person name="Hsiao Y.Y."/>
            <person name="Niu S.C."/>
            <person name="Wang J.Y."/>
            <person name="Lin Y.C."/>
            <person name="Xu Q."/>
            <person name="Chen L.J."/>
            <person name="Yoshida K."/>
            <person name="Fujiwara S."/>
            <person name="Wang Z.W."/>
            <person name="Zhang Y.Q."/>
            <person name="Mitsuda N."/>
            <person name="Wang M."/>
            <person name="Liu G.H."/>
            <person name="Pecoraro L."/>
            <person name="Huang H.X."/>
            <person name="Xiao X.J."/>
            <person name="Lin M."/>
            <person name="Wu X.Y."/>
            <person name="Wu W.L."/>
            <person name="Chen Y.Y."/>
            <person name="Chang S.B."/>
            <person name="Sakamoto S."/>
            <person name="Ohme-Takagi M."/>
            <person name="Yagi M."/>
            <person name="Zeng S.J."/>
            <person name="Shen C.Y."/>
            <person name="Yeh C.M."/>
            <person name="Luo Y.B."/>
            <person name="Tsai W.C."/>
            <person name="Van de Peer Y."/>
            <person name="Liu Z.J."/>
        </authorList>
    </citation>
    <scope>NUCLEOTIDE SEQUENCE [LARGE SCALE GENOMIC DNA]</scope>
    <source>
        <tissue evidence="1">The whole plant</tissue>
    </source>
</reference>
<evidence type="ECO:0000313" key="1">
    <source>
        <dbReference type="EMBL" id="PKU74750.1"/>
    </source>
</evidence>
<dbReference type="Proteomes" id="UP000233837">
    <property type="component" value="Unassembled WGS sequence"/>
</dbReference>
<protein>
    <submittedName>
        <fullName evidence="1">Uncharacterized protein</fullName>
    </submittedName>
</protein>
<evidence type="ECO:0000313" key="2">
    <source>
        <dbReference type="Proteomes" id="UP000233837"/>
    </source>
</evidence>
<gene>
    <name evidence="1" type="ORF">MA16_Dca004941</name>
</gene>
<reference evidence="1 2" key="1">
    <citation type="journal article" date="2016" name="Sci. Rep.">
        <title>The Dendrobium catenatum Lindl. genome sequence provides insights into polysaccharide synthase, floral development and adaptive evolution.</title>
        <authorList>
            <person name="Zhang G.Q."/>
            <person name="Xu Q."/>
            <person name="Bian C."/>
            <person name="Tsai W.C."/>
            <person name="Yeh C.M."/>
            <person name="Liu K.W."/>
            <person name="Yoshida K."/>
            <person name="Zhang L.S."/>
            <person name="Chang S.B."/>
            <person name="Chen F."/>
            <person name="Shi Y."/>
            <person name="Su Y.Y."/>
            <person name="Zhang Y.Q."/>
            <person name="Chen L.J."/>
            <person name="Yin Y."/>
            <person name="Lin M."/>
            <person name="Huang H."/>
            <person name="Deng H."/>
            <person name="Wang Z.W."/>
            <person name="Zhu S.L."/>
            <person name="Zhao X."/>
            <person name="Deng C."/>
            <person name="Niu S.C."/>
            <person name="Huang J."/>
            <person name="Wang M."/>
            <person name="Liu G.H."/>
            <person name="Yang H.J."/>
            <person name="Xiao X.J."/>
            <person name="Hsiao Y.Y."/>
            <person name="Wu W.L."/>
            <person name="Chen Y.Y."/>
            <person name="Mitsuda N."/>
            <person name="Ohme-Takagi M."/>
            <person name="Luo Y.B."/>
            <person name="Van de Peer Y."/>
            <person name="Liu Z.J."/>
        </authorList>
    </citation>
    <scope>NUCLEOTIDE SEQUENCE [LARGE SCALE GENOMIC DNA]</scope>
    <source>
        <tissue evidence="1">The whole plant</tissue>
    </source>
</reference>
<keyword evidence="2" id="KW-1185">Reference proteome</keyword>
<proteinExistence type="predicted"/>
<dbReference type="AlphaFoldDB" id="A0A2I0WGF4"/>
<name>A0A2I0WGF4_9ASPA</name>
<sequence>MGEHCGHDTGSSVVACEWKRLVNAGSLCRRVFESFRPISCNKEMDLGNEKKERKEEKVDQPNQIKLGSSSDLLHYLKMPAFHKIALYCVTPGPVRFYTRRLKAGRNQAENKEGGGSLEDWAEIDSDLEFEIQVFLLGLLAFPEIGELFFLSNRRTIFFLLFPSPVLIRITCGLEYSFGLLANSSISYQIAGPVRFYTRRLKAGRNQAENREGGGSFLAWAFGVAGDRRVVLPLESKNNCILLMFTHPLVIYKSLLEFLSVFSRFLADFLCLTAATVENSSFSCCFPLQF</sequence>
<dbReference type="EMBL" id="KZ502668">
    <property type="protein sequence ID" value="PKU74750.1"/>
    <property type="molecule type" value="Genomic_DNA"/>
</dbReference>
<accession>A0A2I0WGF4</accession>